<keyword evidence="2" id="KW-1185">Reference proteome</keyword>
<dbReference type="EMBL" id="SDMP01000018">
    <property type="protein sequence ID" value="RYQ94482.1"/>
    <property type="molecule type" value="Genomic_DNA"/>
</dbReference>
<gene>
    <name evidence="1" type="ORF">Ahy_B08g089401</name>
</gene>
<dbReference type="AlphaFoldDB" id="A0A444XXT5"/>
<reference evidence="1 2" key="1">
    <citation type="submission" date="2019-01" db="EMBL/GenBank/DDBJ databases">
        <title>Sequencing of cultivated peanut Arachis hypogaea provides insights into genome evolution and oil improvement.</title>
        <authorList>
            <person name="Chen X."/>
        </authorList>
    </citation>
    <scope>NUCLEOTIDE SEQUENCE [LARGE SCALE GENOMIC DNA]</scope>
    <source>
        <strain evidence="2">cv. Fuhuasheng</strain>
        <tissue evidence="1">Leaves</tissue>
    </source>
</reference>
<proteinExistence type="predicted"/>
<comment type="caution">
    <text evidence="1">The sequence shown here is derived from an EMBL/GenBank/DDBJ whole genome shotgun (WGS) entry which is preliminary data.</text>
</comment>
<name>A0A444XXT5_ARAHY</name>
<evidence type="ECO:0000313" key="2">
    <source>
        <dbReference type="Proteomes" id="UP000289738"/>
    </source>
</evidence>
<organism evidence="1 2">
    <name type="scientific">Arachis hypogaea</name>
    <name type="common">Peanut</name>
    <dbReference type="NCBI Taxonomy" id="3818"/>
    <lineage>
        <taxon>Eukaryota</taxon>
        <taxon>Viridiplantae</taxon>
        <taxon>Streptophyta</taxon>
        <taxon>Embryophyta</taxon>
        <taxon>Tracheophyta</taxon>
        <taxon>Spermatophyta</taxon>
        <taxon>Magnoliopsida</taxon>
        <taxon>eudicotyledons</taxon>
        <taxon>Gunneridae</taxon>
        <taxon>Pentapetalae</taxon>
        <taxon>rosids</taxon>
        <taxon>fabids</taxon>
        <taxon>Fabales</taxon>
        <taxon>Fabaceae</taxon>
        <taxon>Papilionoideae</taxon>
        <taxon>50 kb inversion clade</taxon>
        <taxon>dalbergioids sensu lato</taxon>
        <taxon>Dalbergieae</taxon>
        <taxon>Pterocarpus clade</taxon>
        <taxon>Arachis</taxon>
    </lineage>
</organism>
<dbReference type="Proteomes" id="UP000289738">
    <property type="component" value="Chromosome B08"/>
</dbReference>
<accession>A0A444XXT5</accession>
<protein>
    <submittedName>
        <fullName evidence="1">Uncharacterized protein</fullName>
    </submittedName>
</protein>
<evidence type="ECO:0000313" key="1">
    <source>
        <dbReference type="EMBL" id="RYQ94482.1"/>
    </source>
</evidence>
<sequence>MREAEAKILKRRSSGGFGMETYLSGFAMMHDRPGDLNSQIISTAMEDVKKFRLSLIDKRKMRKEEERREYLRNYQ</sequence>